<evidence type="ECO:0000256" key="7">
    <source>
        <dbReference type="ARBA" id="ARBA00023014"/>
    </source>
</evidence>
<keyword evidence="3" id="KW-0004">4Fe-4S</keyword>
<protein>
    <recommendedName>
        <fullName evidence="8">Ferredoxin</fullName>
    </recommendedName>
</protein>
<dbReference type="Proteomes" id="UP001501598">
    <property type="component" value="Unassembled WGS sequence"/>
</dbReference>
<evidence type="ECO:0000256" key="2">
    <source>
        <dbReference type="ARBA" id="ARBA00022448"/>
    </source>
</evidence>
<dbReference type="InterPro" id="IPR052395">
    <property type="entry name" value="ET_Ferredoxin"/>
</dbReference>
<reference evidence="10" key="1">
    <citation type="journal article" date="2019" name="Int. J. Syst. Evol. Microbiol.">
        <title>The Global Catalogue of Microorganisms (GCM) 10K type strain sequencing project: providing services to taxonomists for standard genome sequencing and annotation.</title>
        <authorList>
            <consortium name="The Broad Institute Genomics Platform"/>
            <consortium name="The Broad Institute Genome Sequencing Center for Infectious Disease"/>
            <person name="Wu L."/>
            <person name="Ma J."/>
        </authorList>
    </citation>
    <scope>NUCLEOTIDE SEQUENCE [LARGE SCALE GENOMIC DNA]</scope>
    <source>
        <strain evidence="10">JCM 17906</strain>
    </source>
</reference>
<keyword evidence="10" id="KW-1185">Reference proteome</keyword>
<evidence type="ECO:0000313" key="10">
    <source>
        <dbReference type="Proteomes" id="UP001501598"/>
    </source>
</evidence>
<evidence type="ECO:0000256" key="4">
    <source>
        <dbReference type="ARBA" id="ARBA00022723"/>
    </source>
</evidence>
<comment type="function">
    <text evidence="8">Ferredoxins are iron-sulfur proteins that transfer electrons in a wide variety of metabolic reactions.</text>
</comment>
<dbReference type="RefSeq" id="WP_345418959.1">
    <property type="nucleotide sequence ID" value="NZ_BAABGT010000040.1"/>
</dbReference>
<accession>A0ABP8RT91</accession>
<proteinExistence type="predicted"/>
<gene>
    <name evidence="9" type="ORF">GCM10023175_34170</name>
</gene>
<organism evidence="9 10">
    <name type="scientific">Pseudonocardia xishanensis</name>
    <dbReference type="NCBI Taxonomy" id="630995"/>
    <lineage>
        <taxon>Bacteria</taxon>
        <taxon>Bacillati</taxon>
        <taxon>Actinomycetota</taxon>
        <taxon>Actinomycetes</taxon>
        <taxon>Pseudonocardiales</taxon>
        <taxon>Pseudonocardiaceae</taxon>
        <taxon>Pseudonocardia</taxon>
    </lineage>
</organism>
<dbReference type="Gene3D" id="3.30.70.20">
    <property type="match status" value="1"/>
</dbReference>
<evidence type="ECO:0000256" key="3">
    <source>
        <dbReference type="ARBA" id="ARBA00022485"/>
    </source>
</evidence>
<comment type="cofactor">
    <cofactor evidence="1">
        <name>[4Fe-4S] cluster</name>
        <dbReference type="ChEBI" id="CHEBI:49883"/>
    </cofactor>
</comment>
<dbReference type="SUPFAM" id="SSF54862">
    <property type="entry name" value="4Fe-4S ferredoxins"/>
    <property type="match status" value="1"/>
</dbReference>
<keyword evidence="4 8" id="KW-0479">Metal-binding</keyword>
<comment type="caution">
    <text evidence="9">The sequence shown here is derived from an EMBL/GenBank/DDBJ whole genome shotgun (WGS) entry which is preliminary data.</text>
</comment>
<sequence length="78" mass="8062">MRIYVDQLDCTGAGQCEQLAPDVFALLDDGLATVRDADGEPMADGGAPSGAVVDASRTARVLDAIDVCPGACIRRLPD</sequence>
<evidence type="ECO:0000256" key="8">
    <source>
        <dbReference type="RuleBase" id="RU368020"/>
    </source>
</evidence>
<dbReference type="InterPro" id="IPR001080">
    <property type="entry name" value="3Fe4S_ferredoxin"/>
</dbReference>
<dbReference type="PRINTS" id="PR00352">
    <property type="entry name" value="3FE4SFRDOXIN"/>
</dbReference>
<keyword evidence="6 8" id="KW-0408">Iron</keyword>
<evidence type="ECO:0000256" key="1">
    <source>
        <dbReference type="ARBA" id="ARBA00001966"/>
    </source>
</evidence>
<keyword evidence="5 8" id="KW-0249">Electron transport</keyword>
<name>A0ABP8RT91_9PSEU</name>
<evidence type="ECO:0000256" key="5">
    <source>
        <dbReference type="ARBA" id="ARBA00022982"/>
    </source>
</evidence>
<dbReference type="PANTHER" id="PTHR39163:SF1">
    <property type="entry name" value="FERREDOXIN"/>
    <property type="match status" value="1"/>
</dbReference>
<keyword evidence="7 8" id="KW-0411">Iron-sulfur</keyword>
<evidence type="ECO:0000256" key="6">
    <source>
        <dbReference type="ARBA" id="ARBA00023004"/>
    </source>
</evidence>
<evidence type="ECO:0000313" key="9">
    <source>
        <dbReference type="EMBL" id="GAA4548287.1"/>
    </source>
</evidence>
<dbReference type="Pfam" id="PF13459">
    <property type="entry name" value="Fer4_15"/>
    <property type="match status" value="1"/>
</dbReference>
<keyword evidence="2 8" id="KW-0813">Transport</keyword>
<dbReference type="EMBL" id="BAABGT010000040">
    <property type="protein sequence ID" value="GAA4548287.1"/>
    <property type="molecule type" value="Genomic_DNA"/>
</dbReference>
<dbReference type="PANTHER" id="PTHR39163">
    <property type="entry name" value="FERREDOXIN"/>
    <property type="match status" value="1"/>
</dbReference>